<comment type="function">
    <text evidence="9">ATP-dependent DNA helicase involved in DNA damage repair by homologous recombination and in genome maintenance. Capable of unwinding D-loops. Plays a role in limiting crossover recombinants during mitotic DNA double-strand break (DSB) repair. Component of a FANCM-MHF complex which promotes gene conversion at blocked replication forks, probably by reversal of the stalled fork.</text>
</comment>
<dbReference type="PANTHER" id="PTHR14025:SF20">
    <property type="entry name" value="FANCONI ANEMIA GROUP M PROTEIN"/>
    <property type="match status" value="1"/>
</dbReference>
<dbReference type="InterPro" id="IPR044749">
    <property type="entry name" value="FANCM_DEXDc"/>
</dbReference>
<dbReference type="GO" id="GO:0045003">
    <property type="term" value="P:double-strand break repair via synthesis-dependent strand annealing"/>
    <property type="evidence" value="ECO:0007669"/>
    <property type="project" value="TreeGrafter"/>
</dbReference>
<dbReference type="CDD" id="cd18033">
    <property type="entry name" value="DEXDc_FANCM"/>
    <property type="match status" value="1"/>
</dbReference>
<dbReference type="InterPro" id="IPR011545">
    <property type="entry name" value="DEAD/DEAH_box_helicase_dom"/>
</dbReference>
<comment type="subcellular location">
    <subcellularLocation>
        <location evidence="1 9">Nucleus</location>
    </subcellularLocation>
</comment>
<dbReference type="GO" id="GO:0005524">
    <property type="term" value="F:ATP binding"/>
    <property type="evidence" value="ECO:0007669"/>
    <property type="project" value="UniProtKB-UniRule"/>
</dbReference>
<keyword evidence="4" id="KW-0378">Hydrolase</keyword>
<feature type="region of interest" description="Disordered" evidence="10">
    <location>
        <begin position="28"/>
        <end position="48"/>
    </location>
</feature>
<evidence type="ECO:0000256" key="3">
    <source>
        <dbReference type="ARBA" id="ARBA00022741"/>
    </source>
</evidence>
<dbReference type="EMBL" id="JACAZE010000007">
    <property type="protein sequence ID" value="KAF7310705.1"/>
    <property type="molecule type" value="Genomic_DNA"/>
</dbReference>
<feature type="compositionally biased region" description="Basic and acidic residues" evidence="10">
    <location>
        <begin position="1017"/>
        <end position="1026"/>
    </location>
</feature>
<evidence type="ECO:0000256" key="9">
    <source>
        <dbReference type="RuleBase" id="RU367027"/>
    </source>
</evidence>
<feature type="compositionally biased region" description="Low complexity" evidence="10">
    <location>
        <begin position="787"/>
        <end position="798"/>
    </location>
</feature>
<dbReference type="Proteomes" id="UP000613580">
    <property type="component" value="Unassembled WGS sequence"/>
</dbReference>
<evidence type="ECO:0000256" key="2">
    <source>
        <dbReference type="ARBA" id="ARBA00009889"/>
    </source>
</evidence>
<dbReference type="SUPFAM" id="SSF52540">
    <property type="entry name" value="P-loop containing nucleoside triphosphate hydrolases"/>
    <property type="match status" value="1"/>
</dbReference>
<name>A0A8H6T799_MYCCL</name>
<evidence type="ECO:0000313" key="14">
    <source>
        <dbReference type="Proteomes" id="UP000613580"/>
    </source>
</evidence>
<feature type="domain" description="Helicase C-terminal" evidence="12">
    <location>
        <begin position="505"/>
        <end position="680"/>
    </location>
</feature>
<dbReference type="InterPro" id="IPR001650">
    <property type="entry name" value="Helicase_C-like"/>
</dbReference>
<protein>
    <recommendedName>
        <fullName evidence="9">ATP-dependent DNA helicase</fullName>
        <ecNumber evidence="9">3.6.4.12</ecNumber>
    </recommendedName>
</protein>
<feature type="domain" description="Helicase ATP-binding" evidence="11">
    <location>
        <begin position="173"/>
        <end position="341"/>
    </location>
</feature>
<comment type="subunit">
    <text evidence="9">Interacts with the MHF histone-fold complex to form the FANCM-MHF complex.</text>
</comment>
<keyword evidence="6" id="KW-0067">ATP-binding</keyword>
<dbReference type="Pfam" id="PF00271">
    <property type="entry name" value="Helicase_C"/>
    <property type="match status" value="1"/>
</dbReference>
<dbReference type="Pfam" id="PF00270">
    <property type="entry name" value="DEAD"/>
    <property type="match status" value="1"/>
</dbReference>
<evidence type="ECO:0000256" key="10">
    <source>
        <dbReference type="SAM" id="MobiDB-lite"/>
    </source>
</evidence>
<evidence type="ECO:0000256" key="5">
    <source>
        <dbReference type="ARBA" id="ARBA00022806"/>
    </source>
</evidence>
<comment type="similarity">
    <text evidence="2 9">Belongs to the DEAD box helicase family. DEAH subfamily. FANCM sub-subfamily.</text>
</comment>
<dbReference type="GO" id="GO:0036297">
    <property type="term" value="P:interstrand cross-link repair"/>
    <property type="evidence" value="ECO:0007669"/>
    <property type="project" value="TreeGrafter"/>
</dbReference>
<keyword evidence="3" id="KW-0547">Nucleotide-binding</keyword>
<keyword evidence="14" id="KW-1185">Reference proteome</keyword>
<feature type="region of interest" description="Disordered" evidence="10">
    <location>
        <begin position="85"/>
        <end position="106"/>
    </location>
</feature>
<gene>
    <name evidence="13" type="ORF">HMN09_00613400</name>
</gene>
<dbReference type="InterPro" id="IPR014001">
    <property type="entry name" value="Helicase_ATP-bd"/>
</dbReference>
<dbReference type="GO" id="GO:0000400">
    <property type="term" value="F:four-way junction DNA binding"/>
    <property type="evidence" value="ECO:0007669"/>
    <property type="project" value="TreeGrafter"/>
</dbReference>
<dbReference type="EC" id="3.6.4.12" evidence="9"/>
<feature type="compositionally biased region" description="Basic and acidic residues" evidence="10">
    <location>
        <begin position="902"/>
        <end position="912"/>
    </location>
</feature>
<feature type="region of interest" description="Disordered" evidence="10">
    <location>
        <begin position="787"/>
        <end position="1097"/>
    </location>
</feature>
<dbReference type="SMART" id="SM00490">
    <property type="entry name" value="HELICc"/>
    <property type="match status" value="1"/>
</dbReference>
<dbReference type="GO" id="GO:0009378">
    <property type="term" value="F:four-way junction helicase activity"/>
    <property type="evidence" value="ECO:0007669"/>
    <property type="project" value="TreeGrafter"/>
</dbReference>
<evidence type="ECO:0000259" key="12">
    <source>
        <dbReference type="PROSITE" id="PS51194"/>
    </source>
</evidence>
<evidence type="ECO:0000256" key="1">
    <source>
        <dbReference type="ARBA" id="ARBA00004123"/>
    </source>
</evidence>
<dbReference type="CDD" id="cd18801">
    <property type="entry name" value="SF2_C_FANCM_Hef"/>
    <property type="match status" value="1"/>
</dbReference>
<dbReference type="PROSITE" id="PS51192">
    <property type="entry name" value="HELICASE_ATP_BIND_1"/>
    <property type="match status" value="1"/>
</dbReference>
<dbReference type="PROSITE" id="PS51194">
    <property type="entry name" value="HELICASE_CTER"/>
    <property type="match status" value="1"/>
</dbReference>
<accession>A0A8H6T799</accession>
<keyword evidence="7" id="KW-0539">Nucleus</keyword>
<comment type="caution">
    <text evidence="13">The sequence shown here is derived from an EMBL/GenBank/DDBJ whole genome shotgun (WGS) entry which is preliminary data.</text>
</comment>
<keyword evidence="5" id="KW-0347">Helicase</keyword>
<dbReference type="PANTHER" id="PTHR14025">
    <property type="entry name" value="FANCONI ANEMIA GROUP M FANCM FAMILY MEMBER"/>
    <property type="match status" value="1"/>
</dbReference>
<feature type="compositionally biased region" description="Polar residues" evidence="10">
    <location>
        <begin position="812"/>
        <end position="826"/>
    </location>
</feature>
<evidence type="ECO:0000256" key="6">
    <source>
        <dbReference type="ARBA" id="ARBA00022840"/>
    </source>
</evidence>
<dbReference type="FunFam" id="3.40.50.300:FF:000861">
    <property type="entry name" value="Fanconi anemia, complementation group M"/>
    <property type="match status" value="1"/>
</dbReference>
<dbReference type="GO" id="GO:0043138">
    <property type="term" value="F:3'-5' DNA helicase activity"/>
    <property type="evidence" value="ECO:0007669"/>
    <property type="project" value="TreeGrafter"/>
</dbReference>
<dbReference type="AlphaFoldDB" id="A0A8H6T799"/>
<feature type="compositionally biased region" description="Acidic residues" evidence="10">
    <location>
        <begin position="37"/>
        <end position="48"/>
    </location>
</feature>
<feature type="region of interest" description="Disordered" evidence="10">
    <location>
        <begin position="702"/>
        <end position="773"/>
    </location>
</feature>
<evidence type="ECO:0000256" key="7">
    <source>
        <dbReference type="ARBA" id="ARBA00023242"/>
    </source>
</evidence>
<dbReference type="OrthoDB" id="164902at2759"/>
<organism evidence="13 14">
    <name type="scientific">Mycena chlorophos</name>
    <name type="common">Agaric fungus</name>
    <name type="synonym">Agaricus chlorophos</name>
    <dbReference type="NCBI Taxonomy" id="658473"/>
    <lineage>
        <taxon>Eukaryota</taxon>
        <taxon>Fungi</taxon>
        <taxon>Dikarya</taxon>
        <taxon>Basidiomycota</taxon>
        <taxon>Agaricomycotina</taxon>
        <taxon>Agaricomycetes</taxon>
        <taxon>Agaricomycetidae</taxon>
        <taxon>Agaricales</taxon>
        <taxon>Marasmiineae</taxon>
        <taxon>Mycenaceae</taxon>
        <taxon>Mycena</taxon>
    </lineage>
</organism>
<evidence type="ECO:0000256" key="8">
    <source>
        <dbReference type="ARBA" id="ARBA00047995"/>
    </source>
</evidence>
<evidence type="ECO:0000259" key="11">
    <source>
        <dbReference type="PROSITE" id="PS51192"/>
    </source>
</evidence>
<reference evidence="13" key="1">
    <citation type="submission" date="2020-05" db="EMBL/GenBank/DDBJ databases">
        <title>Mycena genomes resolve the evolution of fungal bioluminescence.</title>
        <authorList>
            <person name="Tsai I.J."/>
        </authorList>
    </citation>
    <scope>NUCLEOTIDE SEQUENCE</scope>
    <source>
        <strain evidence="13">110903Hualien_Pintung</strain>
    </source>
</reference>
<dbReference type="GO" id="GO:0016787">
    <property type="term" value="F:hydrolase activity"/>
    <property type="evidence" value="ECO:0007669"/>
    <property type="project" value="UniProtKB-KW"/>
</dbReference>
<feature type="compositionally biased region" description="Basic and acidic residues" evidence="10">
    <location>
        <begin position="748"/>
        <end position="766"/>
    </location>
</feature>
<comment type="catalytic activity">
    <reaction evidence="8 9">
        <text>ATP + H2O = ADP + phosphate + H(+)</text>
        <dbReference type="Rhea" id="RHEA:13065"/>
        <dbReference type="ChEBI" id="CHEBI:15377"/>
        <dbReference type="ChEBI" id="CHEBI:15378"/>
        <dbReference type="ChEBI" id="CHEBI:30616"/>
        <dbReference type="ChEBI" id="CHEBI:43474"/>
        <dbReference type="ChEBI" id="CHEBI:456216"/>
        <dbReference type="EC" id="3.6.4.12"/>
    </reaction>
</comment>
<evidence type="ECO:0000313" key="13">
    <source>
        <dbReference type="EMBL" id="KAF7310705.1"/>
    </source>
</evidence>
<proteinExistence type="inferred from homology"/>
<dbReference type="SMART" id="SM00487">
    <property type="entry name" value="DEXDc"/>
    <property type="match status" value="1"/>
</dbReference>
<dbReference type="InterPro" id="IPR027417">
    <property type="entry name" value="P-loop_NTPase"/>
</dbReference>
<evidence type="ECO:0000256" key="4">
    <source>
        <dbReference type="ARBA" id="ARBA00022801"/>
    </source>
</evidence>
<feature type="compositionally biased region" description="Acidic residues" evidence="10">
    <location>
        <begin position="862"/>
        <end position="872"/>
    </location>
</feature>
<feature type="compositionally biased region" description="Pro residues" evidence="10">
    <location>
        <begin position="915"/>
        <end position="930"/>
    </location>
</feature>
<sequence>MSDYEFDDSLVLNDAALEQLDAIEAALTQKPPQPASDPDDFTFGDIDEGELARLDDFIEASYKGTAQPVAGPSRLQQTTLFGGIVPQQEQTRPTERTPFGRQPQKTKKWDRTLFLETGKRRTKSKKGGVGDDESDEEPVEFEQYPAPFITHLLEAKHWLYPLNHPKRDYQFNIVKHCLFDNTIVALPTGLGKTFVAGVVMLNFYRWFPKGKVVFVAPTKPLVAQQIEACHKTCGIPGTDAIELTGENPVAMRGRAWKDKRVFYMTPQTFFNDLAKETCDARDIILIVIDEAHRATGDYAYNKVVRYMMAKNPYFRILALTATPGSKPEAVQDLVDNLHISRIEIRDEESLDIRPYVHQKKVERHIITMNEDINKIKEPLLKLMDEFIRSLRAEGVPDGAPFVAYTLNPYRTQVVCAALAAAKRWGPFQRVQHLGRLARALAYLLEGTIGMCNTYLQGVAANEPDEEGKQVKGIKTLTEKPLFKEIMKQLETERLRGFSLHPKMELLKRIIIDHFGQNLGDGDEDPEPTKVMVFLTFREGVEEVVRVLNEDAPLIRAHAFIGQGKDRKGTKGLTQKEQLEVIRKFKANELNVLVSTSIGEEGLDIGEVDLIVCYDTHSTPIRMLQRFGRTGRKRNGAIHVLLSEGREEVTIDKAKDKQRLVHGAIIRGDQFELYADVERLLPDRVQPECLEQVMEIREYVREDATKKRTSSKDTSAAATKGTKRKRNDDPARNIPAGALTGFVSASKLRVKEPKRQKVVDTRPLEERGQDDDIDRQLEEGIIGLRARAASANASTSASKPKPKSTLRRAVTEGNKQPTKSVASGSKTSAKKDDEVIDLASDSEPSSPAQAADDSPQANVGWLLDDDDDAEIEILESSPMKPPPIMSAKAAGKRRALTPVLNEAEVRPPKRTKTDMAPPPVPLAAFSPPEPSFPVRAPGRSGKQRTPVEYGSSPLVEDSPVRRRLHRRDAIAPRLNAKKPKSKLEKLRPPRGLYDMEAVHSGDEVSAGGSGSDDEENESDRQFIRDFPDTQMTPSSNEDYDQSLIYRQSLLTQMPGRTGGPHFRNQPVRRGVFGGAAPRRALRNPVSSSPARLDSEPDEYKFGSFVVEDGSSDLF</sequence>
<dbReference type="Gene3D" id="3.40.50.300">
    <property type="entry name" value="P-loop containing nucleotide triphosphate hydrolases"/>
    <property type="match status" value="2"/>
</dbReference>
<dbReference type="GO" id="GO:0005634">
    <property type="term" value="C:nucleus"/>
    <property type="evidence" value="ECO:0007669"/>
    <property type="project" value="UniProtKB-SubCell"/>
</dbReference>